<evidence type="ECO:0000313" key="12">
    <source>
        <dbReference type="Proteomes" id="UP000262712"/>
    </source>
</evidence>
<dbReference type="InterPro" id="IPR008254">
    <property type="entry name" value="Flavodoxin/NO_synth"/>
</dbReference>
<keyword evidence="3 7" id="KW-0813">Transport</keyword>
<dbReference type="InterPro" id="IPR029039">
    <property type="entry name" value="Flavoprotein-like_sf"/>
</dbReference>
<dbReference type="Gene3D" id="3.40.50.360">
    <property type="match status" value="1"/>
</dbReference>
<dbReference type="Pfam" id="PF00258">
    <property type="entry name" value="Flavodoxin_1"/>
    <property type="match status" value="1"/>
</dbReference>
<evidence type="ECO:0000256" key="2">
    <source>
        <dbReference type="ARBA" id="ARBA00005267"/>
    </source>
</evidence>
<comment type="function">
    <text evidence="7">Low-potential electron donor to a number of redox enzymes.</text>
</comment>
<dbReference type="GO" id="GO:0009055">
    <property type="term" value="F:electron transfer activity"/>
    <property type="evidence" value="ECO:0007669"/>
    <property type="project" value="UniProtKB-UniRule"/>
</dbReference>
<dbReference type="SUPFAM" id="SSF52218">
    <property type="entry name" value="Flavoproteins"/>
    <property type="match status" value="1"/>
</dbReference>
<dbReference type="NCBIfam" id="TIGR01752">
    <property type="entry name" value="flav_long"/>
    <property type="match status" value="1"/>
</dbReference>
<dbReference type="InterPro" id="IPR050619">
    <property type="entry name" value="Flavodoxin"/>
</dbReference>
<reference evidence="10 11" key="1">
    <citation type="submission" date="2017-09" db="EMBL/GenBank/DDBJ databases">
        <title>Arcobacter canalis sp. nov., a new species isolated from a water canal contaminated with urban sewage.</title>
        <authorList>
            <person name="Perez-Cataluna A."/>
            <person name="Salas-Masso N."/>
            <person name="Figueras M.J."/>
        </authorList>
    </citation>
    <scope>NUCLEOTIDE SEQUENCE [LARGE SCALE GENOMIC DNA]</scope>
    <source>
        <strain evidence="10 11">F98-3</strain>
    </source>
</reference>
<dbReference type="AlphaFoldDB" id="A0A2G1DEP0"/>
<evidence type="ECO:0000259" key="8">
    <source>
        <dbReference type="PROSITE" id="PS50902"/>
    </source>
</evidence>
<keyword evidence="5 7" id="KW-0288">FMN</keyword>
<feature type="domain" description="Flavodoxin-like" evidence="8">
    <location>
        <begin position="3"/>
        <end position="161"/>
    </location>
</feature>
<dbReference type="PANTHER" id="PTHR42809">
    <property type="entry name" value="FLAVODOXIN 2"/>
    <property type="match status" value="1"/>
</dbReference>
<evidence type="ECO:0000256" key="7">
    <source>
        <dbReference type="PIRNR" id="PIRNR038996"/>
    </source>
</evidence>
<dbReference type="PROSITE" id="PS50902">
    <property type="entry name" value="FLAVODOXIN_LIKE"/>
    <property type="match status" value="1"/>
</dbReference>
<dbReference type="GO" id="GO:0010181">
    <property type="term" value="F:FMN binding"/>
    <property type="evidence" value="ECO:0007669"/>
    <property type="project" value="UniProtKB-UniRule"/>
</dbReference>
<evidence type="ECO:0000313" key="9">
    <source>
        <dbReference type="EMBL" id="AXX93079.1"/>
    </source>
</evidence>
<dbReference type="NCBIfam" id="NF006739">
    <property type="entry name" value="PRK09267.1-5"/>
    <property type="match status" value="1"/>
</dbReference>
<evidence type="ECO:0000256" key="5">
    <source>
        <dbReference type="ARBA" id="ARBA00022643"/>
    </source>
</evidence>
<evidence type="ECO:0000313" key="11">
    <source>
        <dbReference type="Proteomes" id="UP000221222"/>
    </source>
</evidence>
<proteinExistence type="inferred from homology"/>
<protein>
    <recommendedName>
        <fullName evidence="7">Flavodoxin</fullName>
    </recommendedName>
</protein>
<gene>
    <name evidence="9" type="primary">fldA2</name>
    <name evidence="9" type="ORF">AMOL_2126</name>
    <name evidence="10" type="ORF">CPU12_12970</name>
</gene>
<evidence type="ECO:0000256" key="6">
    <source>
        <dbReference type="ARBA" id="ARBA00022982"/>
    </source>
</evidence>
<name>A0A2G1DEP0_9BACT</name>
<dbReference type="KEGG" id="amol:AMOL_2126"/>
<accession>A0A2G1DEP0</accession>
<evidence type="ECO:0000256" key="4">
    <source>
        <dbReference type="ARBA" id="ARBA00022630"/>
    </source>
</evidence>
<evidence type="ECO:0000256" key="1">
    <source>
        <dbReference type="ARBA" id="ARBA00001917"/>
    </source>
</evidence>
<sequence>MTTAIFYTSQCNHAKGVAKKISKAFDEIRIFDIAVTGSEYINDFKHIIFGVSTSNHGEMQKDWQKIWSDFKSIDFKGKTVAIFSLGDQVNYPDEFADAMKYVYDDLLKSGANIIGFTSTDSYNFNSSKAVIDDKFVGLVIDEVNQPHLTDKRIQDWADKIKEDLQHESS</sequence>
<keyword evidence="6 7" id="KW-0249">Electron transport</keyword>
<dbReference type="Proteomes" id="UP000262712">
    <property type="component" value="Chromosome"/>
</dbReference>
<keyword evidence="4 7" id="KW-0285">Flavoprotein</keyword>
<dbReference type="PIRSF" id="PIRSF038996">
    <property type="entry name" value="FldA"/>
    <property type="match status" value="1"/>
</dbReference>
<keyword evidence="11" id="KW-1185">Reference proteome</keyword>
<organism evidence="10 11">
    <name type="scientific">Malaciobacter molluscorum LMG 25693</name>
    <dbReference type="NCBI Taxonomy" id="870501"/>
    <lineage>
        <taxon>Bacteria</taxon>
        <taxon>Pseudomonadati</taxon>
        <taxon>Campylobacterota</taxon>
        <taxon>Epsilonproteobacteria</taxon>
        <taxon>Campylobacterales</taxon>
        <taxon>Arcobacteraceae</taxon>
        <taxon>Malaciobacter</taxon>
    </lineage>
</organism>
<dbReference type="RefSeq" id="WP_099343546.1">
    <property type="nucleotide sequence ID" value="NZ_CP032098.1"/>
</dbReference>
<evidence type="ECO:0000256" key="3">
    <source>
        <dbReference type="ARBA" id="ARBA00022448"/>
    </source>
</evidence>
<evidence type="ECO:0000313" key="10">
    <source>
        <dbReference type="EMBL" id="PHO16953.1"/>
    </source>
</evidence>
<dbReference type="InterPro" id="IPR010086">
    <property type="entry name" value="Flavodoxin_lc"/>
</dbReference>
<dbReference type="EMBL" id="NXFY01000028">
    <property type="protein sequence ID" value="PHO16953.1"/>
    <property type="molecule type" value="Genomic_DNA"/>
</dbReference>
<dbReference type="PANTHER" id="PTHR42809:SF1">
    <property type="entry name" value="FLAVODOXIN 1"/>
    <property type="match status" value="1"/>
</dbReference>
<reference evidence="9 12" key="2">
    <citation type="submission" date="2018-08" db="EMBL/GenBank/DDBJ databases">
        <title>Complete genome of the Arcobacter molluscorum type strain LMG 25693.</title>
        <authorList>
            <person name="Miller W.G."/>
            <person name="Yee E."/>
            <person name="Bono J.L."/>
        </authorList>
    </citation>
    <scope>NUCLEOTIDE SEQUENCE [LARGE SCALE GENOMIC DNA]</scope>
    <source>
        <strain evidence="9 12">CECT 7696</strain>
    </source>
</reference>
<dbReference type="Proteomes" id="UP000221222">
    <property type="component" value="Unassembled WGS sequence"/>
</dbReference>
<dbReference type="EMBL" id="CP032098">
    <property type="protein sequence ID" value="AXX93079.1"/>
    <property type="molecule type" value="Genomic_DNA"/>
</dbReference>
<comment type="similarity">
    <text evidence="2 7">Belongs to the flavodoxin family.</text>
</comment>
<comment type="cofactor">
    <cofactor evidence="1 7">
        <name>FMN</name>
        <dbReference type="ChEBI" id="CHEBI:58210"/>
    </cofactor>
</comment>